<gene>
    <name evidence="1" type="ORF">RJT34_32497</name>
</gene>
<keyword evidence="2" id="KW-1185">Reference proteome</keyword>
<evidence type="ECO:0000313" key="2">
    <source>
        <dbReference type="Proteomes" id="UP001359559"/>
    </source>
</evidence>
<name>A0AAN9EW72_CLITE</name>
<sequence length="105" mass="11748">MYLLSFPLFFFRFNPRPLAVELSMVFPSGTSKWGGVLFQQASAQKKTNRQVDAGASVYTRGSILVVEHKKIFEALIRQLMQSLPSLPDDTASAFWPDPPSQDLPS</sequence>
<evidence type="ECO:0000313" key="1">
    <source>
        <dbReference type="EMBL" id="KAK7264884.1"/>
    </source>
</evidence>
<accession>A0AAN9EW72</accession>
<proteinExistence type="predicted"/>
<dbReference type="EMBL" id="JAYKXN010000008">
    <property type="protein sequence ID" value="KAK7264884.1"/>
    <property type="molecule type" value="Genomic_DNA"/>
</dbReference>
<comment type="caution">
    <text evidence="1">The sequence shown here is derived from an EMBL/GenBank/DDBJ whole genome shotgun (WGS) entry which is preliminary data.</text>
</comment>
<reference evidence="1 2" key="1">
    <citation type="submission" date="2024-01" db="EMBL/GenBank/DDBJ databases">
        <title>The genomes of 5 underutilized Papilionoideae crops provide insights into root nodulation and disease resistance.</title>
        <authorList>
            <person name="Yuan L."/>
        </authorList>
    </citation>
    <scope>NUCLEOTIDE SEQUENCE [LARGE SCALE GENOMIC DNA]</scope>
    <source>
        <strain evidence="1">LY-2023</strain>
        <tissue evidence="1">Leaf</tissue>
    </source>
</reference>
<organism evidence="1 2">
    <name type="scientific">Clitoria ternatea</name>
    <name type="common">Butterfly pea</name>
    <dbReference type="NCBI Taxonomy" id="43366"/>
    <lineage>
        <taxon>Eukaryota</taxon>
        <taxon>Viridiplantae</taxon>
        <taxon>Streptophyta</taxon>
        <taxon>Embryophyta</taxon>
        <taxon>Tracheophyta</taxon>
        <taxon>Spermatophyta</taxon>
        <taxon>Magnoliopsida</taxon>
        <taxon>eudicotyledons</taxon>
        <taxon>Gunneridae</taxon>
        <taxon>Pentapetalae</taxon>
        <taxon>rosids</taxon>
        <taxon>fabids</taxon>
        <taxon>Fabales</taxon>
        <taxon>Fabaceae</taxon>
        <taxon>Papilionoideae</taxon>
        <taxon>50 kb inversion clade</taxon>
        <taxon>NPAAA clade</taxon>
        <taxon>indigoferoid/millettioid clade</taxon>
        <taxon>Phaseoleae</taxon>
        <taxon>Clitoria</taxon>
    </lineage>
</organism>
<dbReference type="Proteomes" id="UP001359559">
    <property type="component" value="Unassembled WGS sequence"/>
</dbReference>
<dbReference type="AlphaFoldDB" id="A0AAN9EW72"/>
<protein>
    <submittedName>
        <fullName evidence="1">Uncharacterized protein</fullName>
    </submittedName>
</protein>